<evidence type="ECO:0000313" key="3">
    <source>
        <dbReference type="EMBL" id="MDC0672532.1"/>
    </source>
</evidence>
<dbReference type="InterPro" id="IPR032466">
    <property type="entry name" value="Metal_Hydrolase"/>
</dbReference>
<dbReference type="Gene3D" id="3.20.20.140">
    <property type="entry name" value="Metal-dependent hydrolases"/>
    <property type="match status" value="1"/>
</dbReference>
<accession>A0ABT5BHL8</accession>
<feature type="region of interest" description="Disordered" evidence="1">
    <location>
        <begin position="1"/>
        <end position="31"/>
    </location>
</feature>
<comment type="caution">
    <text evidence="3">The sequence shown here is derived from an EMBL/GenBank/DDBJ whole genome shotgun (WGS) entry which is preliminary data.</text>
</comment>
<dbReference type="PANTHER" id="PTHR42889">
    <property type="entry name" value="BLR3681 PROTEIN"/>
    <property type="match status" value="1"/>
</dbReference>
<gene>
    <name evidence="3" type="ORF">POL58_32580</name>
</gene>
<dbReference type="Proteomes" id="UP001217838">
    <property type="component" value="Unassembled WGS sequence"/>
</dbReference>
<dbReference type="InterPro" id="IPR006680">
    <property type="entry name" value="Amidohydro-rel"/>
</dbReference>
<dbReference type="RefSeq" id="WP_272004351.1">
    <property type="nucleotide sequence ID" value="NZ_JAQNDN010000019.1"/>
</dbReference>
<name>A0ABT5BHL8_9BACT</name>
<dbReference type="EMBL" id="JAQNDN010000019">
    <property type="protein sequence ID" value="MDC0672532.1"/>
    <property type="molecule type" value="Genomic_DNA"/>
</dbReference>
<evidence type="ECO:0000259" key="2">
    <source>
        <dbReference type="Pfam" id="PF04909"/>
    </source>
</evidence>
<proteinExistence type="predicted"/>
<reference evidence="3 4" key="1">
    <citation type="submission" date="2022-11" db="EMBL/GenBank/DDBJ databases">
        <title>Minimal conservation of predation-associated metabolite biosynthetic gene clusters underscores biosynthetic potential of Myxococcota including descriptions for ten novel species: Archangium lansinium sp. nov., Myxococcus landrumus sp. nov., Nannocystis bai.</title>
        <authorList>
            <person name="Ahearne A."/>
            <person name="Stevens C."/>
            <person name="Dowd S."/>
        </authorList>
    </citation>
    <scope>NUCLEOTIDE SEQUENCE [LARGE SCALE GENOMIC DNA]</scope>
    <source>
        <strain evidence="3 4">NCELM</strain>
    </source>
</reference>
<dbReference type="PANTHER" id="PTHR42889:SF1">
    <property type="entry name" value="BLR3681 PROTEIN"/>
    <property type="match status" value="1"/>
</dbReference>
<sequence length="484" mass="53404">MSRKSLPEPPLESPIPFCSGSNGEFVPDEPGARQARAEARFRELVDIRCRRLGTSRRAFIESAAGTATALLVLQELAGCARGSGRGGFAVDEASTWDAARACEALPGGQFVFDVQTHHVDADGSWRDTDERWQQFMRGLPHEWCDAADDVQCFDREHYIREIFVNSDTHVAVLSNVPADPGQHPLDTAEQAATRAVIEQLADSERLVIHGLVQPERGAPALEQMEQQKEKYRIAAWKVYTLWGNWRLDDDTGQAFLVRARQLDVKIVCAHKGLPLFDTDPAYARPDDIGPAALAFPDINFLVYHSAYDTAVTEGPYDPDGAGIDRLIRTCIDHGIGPTGNVYAELGATWQHLRDKPMAAQHAIGKLLKHLGSERILWGTDSIWFGSPQGQLDAFRAFTISDELQEQCGYPALTDAVKAKILGLNAAAVYGIDPEARRCAIEADALSQHKQASAADIRLRRRAPAFGPQTRQQFLAMLREHGGRH</sequence>
<keyword evidence="4" id="KW-1185">Reference proteome</keyword>
<dbReference type="SUPFAM" id="SSF51556">
    <property type="entry name" value="Metallo-dependent hydrolases"/>
    <property type="match status" value="1"/>
</dbReference>
<feature type="domain" description="Amidohydrolase-related" evidence="2">
    <location>
        <begin position="188"/>
        <end position="431"/>
    </location>
</feature>
<evidence type="ECO:0000313" key="4">
    <source>
        <dbReference type="Proteomes" id="UP001217838"/>
    </source>
</evidence>
<dbReference type="Pfam" id="PF04909">
    <property type="entry name" value="Amidohydro_2"/>
    <property type="match status" value="1"/>
</dbReference>
<evidence type="ECO:0000256" key="1">
    <source>
        <dbReference type="SAM" id="MobiDB-lite"/>
    </source>
</evidence>
<protein>
    <submittedName>
        <fullName evidence="3">Amidohydrolase family protein</fullName>
    </submittedName>
</protein>
<organism evidence="3 4">
    <name type="scientific">Nannocystis radixulma</name>
    <dbReference type="NCBI Taxonomy" id="2995305"/>
    <lineage>
        <taxon>Bacteria</taxon>
        <taxon>Pseudomonadati</taxon>
        <taxon>Myxococcota</taxon>
        <taxon>Polyangia</taxon>
        <taxon>Nannocystales</taxon>
        <taxon>Nannocystaceae</taxon>
        <taxon>Nannocystis</taxon>
    </lineage>
</organism>